<accession>A0A2P4QNB0</accession>
<gene>
    <name evidence="2" type="ORF">GLOIN_2v1530671</name>
</gene>
<dbReference type="GO" id="GO:0005524">
    <property type="term" value="F:ATP binding"/>
    <property type="evidence" value="ECO:0007669"/>
    <property type="project" value="InterPro"/>
</dbReference>
<organism evidence="2 3">
    <name type="scientific">Rhizophagus irregularis (strain DAOM 181602 / DAOM 197198 / MUCL 43194)</name>
    <name type="common">Arbuscular mycorrhizal fungus</name>
    <name type="synonym">Glomus intraradices</name>
    <dbReference type="NCBI Taxonomy" id="747089"/>
    <lineage>
        <taxon>Eukaryota</taxon>
        <taxon>Fungi</taxon>
        <taxon>Fungi incertae sedis</taxon>
        <taxon>Mucoromycota</taxon>
        <taxon>Glomeromycotina</taxon>
        <taxon>Glomeromycetes</taxon>
        <taxon>Glomerales</taxon>
        <taxon>Glomeraceae</taxon>
        <taxon>Rhizophagus</taxon>
    </lineage>
</organism>
<comment type="caution">
    <text evidence="2">The sequence shown here is derived from an EMBL/GenBank/DDBJ whole genome shotgun (WGS) entry which is preliminary data.</text>
</comment>
<dbReference type="Gene3D" id="1.10.510.10">
    <property type="entry name" value="Transferase(Phosphotransferase) domain 1"/>
    <property type="match status" value="1"/>
</dbReference>
<dbReference type="InterPro" id="IPR053215">
    <property type="entry name" value="TKL_Ser/Thr_kinase"/>
</dbReference>
<dbReference type="AlphaFoldDB" id="A0A2P4QNB0"/>
<proteinExistence type="predicted"/>
<dbReference type="EMBL" id="AUPC02000027">
    <property type="protein sequence ID" value="POG79137.1"/>
    <property type="molecule type" value="Genomic_DNA"/>
</dbReference>
<dbReference type="Pfam" id="PF00069">
    <property type="entry name" value="Pkinase"/>
    <property type="match status" value="1"/>
</dbReference>
<dbReference type="InterPro" id="IPR000719">
    <property type="entry name" value="Prot_kinase_dom"/>
</dbReference>
<keyword evidence="3" id="KW-1185">Reference proteome</keyword>
<dbReference type="PRINTS" id="PR00109">
    <property type="entry name" value="TYRKINASE"/>
</dbReference>
<evidence type="ECO:0000313" key="2">
    <source>
        <dbReference type="EMBL" id="POG79137.1"/>
    </source>
</evidence>
<dbReference type="SUPFAM" id="SSF56112">
    <property type="entry name" value="Protein kinase-like (PK-like)"/>
    <property type="match status" value="1"/>
</dbReference>
<dbReference type="PANTHER" id="PTHR45756">
    <property type="entry name" value="PALMITOYLTRANSFERASE"/>
    <property type="match status" value="1"/>
</dbReference>
<dbReference type="PROSITE" id="PS50011">
    <property type="entry name" value="PROTEIN_KINASE_DOM"/>
    <property type="match status" value="1"/>
</dbReference>
<sequence>MRVALKRLNNSQNISAEYLNELKTHWNYNKLQCDVLKFYGMTKDPETKEFMMIIEFSEKGNLRSFLLNDFINITWEDKIYFLSKLSYDLQSLHKLGYCHKDFHSGNILQIYDDEVESYVTYISDFGLSGPSNKQKTDVKICGVLPYIAPEVLNGEPYTFSSDIYSFGVIMTELSSGKPPFYKRKHDINLALEICNGLRPEFGKGTPEIYKKLAYKCMSANPDQRPTADELYEVLYFWYSYDQEKKFGYEGKEIRDMFEKADKEIPNISTLYEKDPDAIYTGRVFTFGYLSKPINSSVITSYLSDESDNKGCQDSQLIELEVSSSL</sequence>
<evidence type="ECO:0000313" key="3">
    <source>
        <dbReference type="Proteomes" id="UP000018888"/>
    </source>
</evidence>
<dbReference type="GO" id="GO:0004672">
    <property type="term" value="F:protein kinase activity"/>
    <property type="evidence" value="ECO:0007669"/>
    <property type="project" value="InterPro"/>
</dbReference>
<name>A0A2P4QNB0_RHIID</name>
<reference evidence="2 3" key="2">
    <citation type="journal article" date="2018" name="New Phytol.">
        <title>High intraspecific genome diversity in the model arbuscular mycorrhizal symbiont Rhizophagus irregularis.</title>
        <authorList>
            <person name="Chen E.C.H."/>
            <person name="Morin E."/>
            <person name="Beaudet D."/>
            <person name="Noel J."/>
            <person name="Yildirir G."/>
            <person name="Ndikumana S."/>
            <person name="Charron P."/>
            <person name="St-Onge C."/>
            <person name="Giorgi J."/>
            <person name="Kruger M."/>
            <person name="Marton T."/>
            <person name="Ropars J."/>
            <person name="Grigoriev I.V."/>
            <person name="Hainaut M."/>
            <person name="Henrissat B."/>
            <person name="Roux C."/>
            <person name="Martin F."/>
            <person name="Corradi N."/>
        </authorList>
    </citation>
    <scope>NUCLEOTIDE SEQUENCE [LARGE SCALE GENOMIC DNA]</scope>
    <source>
        <strain evidence="2 3">DAOM 197198</strain>
    </source>
</reference>
<feature type="domain" description="Protein kinase" evidence="1">
    <location>
        <begin position="1"/>
        <end position="236"/>
    </location>
</feature>
<dbReference type="InterPro" id="IPR001245">
    <property type="entry name" value="Ser-Thr/Tyr_kinase_cat_dom"/>
</dbReference>
<dbReference type="InterPro" id="IPR011009">
    <property type="entry name" value="Kinase-like_dom_sf"/>
</dbReference>
<evidence type="ECO:0000259" key="1">
    <source>
        <dbReference type="PROSITE" id="PS50011"/>
    </source>
</evidence>
<dbReference type="Proteomes" id="UP000018888">
    <property type="component" value="Unassembled WGS sequence"/>
</dbReference>
<reference evidence="2 3" key="1">
    <citation type="journal article" date="2013" name="Proc. Natl. Acad. Sci. U.S.A.">
        <title>Genome of an arbuscular mycorrhizal fungus provides insight into the oldest plant symbiosis.</title>
        <authorList>
            <person name="Tisserant E."/>
            <person name="Malbreil M."/>
            <person name="Kuo A."/>
            <person name="Kohler A."/>
            <person name="Symeonidi A."/>
            <person name="Balestrini R."/>
            <person name="Charron P."/>
            <person name="Duensing N."/>
            <person name="Frei Dit Frey N."/>
            <person name="Gianinazzi-Pearson V."/>
            <person name="Gilbert L.B."/>
            <person name="Handa Y."/>
            <person name="Herr J.R."/>
            <person name="Hijri M."/>
            <person name="Koul R."/>
            <person name="Kawaguchi M."/>
            <person name="Krajinski F."/>
            <person name="Lammers P.J."/>
            <person name="Masclaux F.G."/>
            <person name="Murat C."/>
            <person name="Morin E."/>
            <person name="Ndikumana S."/>
            <person name="Pagni M."/>
            <person name="Petitpierre D."/>
            <person name="Requena N."/>
            <person name="Rosikiewicz P."/>
            <person name="Riley R."/>
            <person name="Saito K."/>
            <person name="San Clemente H."/>
            <person name="Shapiro H."/>
            <person name="van Tuinen D."/>
            <person name="Becard G."/>
            <person name="Bonfante P."/>
            <person name="Paszkowski U."/>
            <person name="Shachar-Hill Y.Y."/>
            <person name="Tuskan G.A."/>
            <person name="Young P.W."/>
            <person name="Sanders I.R."/>
            <person name="Henrissat B."/>
            <person name="Rensing S.A."/>
            <person name="Grigoriev I.V."/>
            <person name="Corradi N."/>
            <person name="Roux C."/>
            <person name="Martin F."/>
        </authorList>
    </citation>
    <scope>NUCLEOTIDE SEQUENCE [LARGE SCALE GENOMIC DNA]</scope>
    <source>
        <strain evidence="2 3">DAOM 197198</strain>
    </source>
</reference>
<protein>
    <submittedName>
        <fullName evidence="2">Kinase-like domain-containing protein</fullName>
    </submittedName>
</protein>
<dbReference type="PANTHER" id="PTHR45756:SF1">
    <property type="entry name" value="PROTEIN KINASE DOMAIN CONTAINING PROTEIN"/>
    <property type="match status" value="1"/>
</dbReference>
<dbReference type="VEuPathDB" id="FungiDB:RhiirFUN_004032"/>